<proteinExistence type="predicted"/>
<reference evidence="1" key="1">
    <citation type="submission" date="2018-05" db="EMBL/GenBank/DDBJ databases">
        <authorList>
            <person name="Lanie J.A."/>
            <person name="Ng W.-L."/>
            <person name="Kazmierczak K.M."/>
            <person name="Andrzejewski T.M."/>
            <person name="Davidsen T.M."/>
            <person name="Wayne K.J."/>
            <person name="Tettelin H."/>
            <person name="Glass J.I."/>
            <person name="Rusch D."/>
            <person name="Podicherti R."/>
            <person name="Tsui H.-C.T."/>
            <person name="Winkler M.E."/>
        </authorList>
    </citation>
    <scope>NUCLEOTIDE SEQUENCE</scope>
</reference>
<gene>
    <name evidence="1" type="ORF">METZ01_LOCUS160615</name>
</gene>
<dbReference type="AlphaFoldDB" id="A0A382B2M1"/>
<evidence type="ECO:0000313" key="1">
    <source>
        <dbReference type="EMBL" id="SVB07761.1"/>
    </source>
</evidence>
<dbReference type="InterPro" id="IPR018652">
    <property type="entry name" value="DUF2082_NA-bd_Znr"/>
</dbReference>
<sequence length="69" mass="7570">MDKRDYGCIKCLCTTYKTGELRTTGSGISRFLNLQNQKYATVACSECGYTELYRVGGGGIGNIIDLFSN</sequence>
<accession>A0A382B2M1</accession>
<dbReference type="EMBL" id="UINC01027833">
    <property type="protein sequence ID" value="SVB07761.1"/>
    <property type="molecule type" value="Genomic_DNA"/>
</dbReference>
<organism evidence="1">
    <name type="scientific">marine metagenome</name>
    <dbReference type="NCBI Taxonomy" id="408172"/>
    <lineage>
        <taxon>unclassified sequences</taxon>
        <taxon>metagenomes</taxon>
        <taxon>ecological metagenomes</taxon>
    </lineage>
</organism>
<evidence type="ECO:0008006" key="2">
    <source>
        <dbReference type="Google" id="ProtNLM"/>
    </source>
</evidence>
<name>A0A382B2M1_9ZZZZ</name>
<dbReference type="Pfam" id="PF09855">
    <property type="entry name" value="Zn_ribbon_13"/>
    <property type="match status" value="1"/>
</dbReference>
<protein>
    <recommendedName>
        <fullName evidence="2">GTP-binding protein</fullName>
    </recommendedName>
</protein>